<dbReference type="InterPro" id="IPR001094">
    <property type="entry name" value="Flavdoxin-like"/>
</dbReference>
<evidence type="ECO:0000259" key="8">
    <source>
        <dbReference type="PROSITE" id="PS50902"/>
    </source>
</evidence>
<dbReference type="InterPro" id="IPR017938">
    <property type="entry name" value="Riboflavin_synthase-like_b-brl"/>
</dbReference>
<comment type="cofactor">
    <cofactor evidence="2">
        <name>FAD</name>
        <dbReference type="ChEBI" id="CHEBI:57692"/>
    </cofactor>
</comment>
<dbReference type="InterPro" id="IPR008254">
    <property type="entry name" value="Flavodoxin/NO_synth"/>
</dbReference>
<evidence type="ECO:0000256" key="3">
    <source>
        <dbReference type="ARBA" id="ARBA00022630"/>
    </source>
</evidence>
<dbReference type="PRINTS" id="PR00369">
    <property type="entry name" value="FLAVODOXIN"/>
</dbReference>
<dbReference type="PROSITE" id="PS51384">
    <property type="entry name" value="FAD_FR"/>
    <property type="match status" value="1"/>
</dbReference>
<evidence type="ECO:0000256" key="2">
    <source>
        <dbReference type="ARBA" id="ARBA00001974"/>
    </source>
</evidence>
<feature type="domain" description="Flavodoxin-like" evidence="8">
    <location>
        <begin position="21"/>
        <end position="166"/>
    </location>
</feature>
<protein>
    <submittedName>
        <fullName evidence="10">Uncharacterized protein</fullName>
    </submittedName>
</protein>
<proteinExistence type="predicted"/>
<evidence type="ECO:0000313" key="11">
    <source>
        <dbReference type="Proteomes" id="UP001273166"/>
    </source>
</evidence>
<dbReference type="GO" id="GO:0050660">
    <property type="term" value="F:flavin adenine dinucleotide binding"/>
    <property type="evidence" value="ECO:0007669"/>
    <property type="project" value="TreeGrafter"/>
</dbReference>
<dbReference type="InterPro" id="IPR001433">
    <property type="entry name" value="OxRdtase_FAD/NAD-bd"/>
</dbReference>
<dbReference type="InterPro" id="IPR003097">
    <property type="entry name" value="CysJ-like_FAD-binding"/>
</dbReference>
<dbReference type="RefSeq" id="XP_062722666.1">
    <property type="nucleotide sequence ID" value="XM_062862061.1"/>
</dbReference>
<dbReference type="PANTHER" id="PTHR19384">
    <property type="entry name" value="NITRIC OXIDE SYNTHASE-RELATED"/>
    <property type="match status" value="1"/>
</dbReference>
<dbReference type="PROSITE" id="PS50902">
    <property type="entry name" value="FLAVODOXIN_LIKE"/>
    <property type="match status" value="1"/>
</dbReference>
<reference evidence="10" key="1">
    <citation type="journal article" date="2023" name="Mol. Phylogenet. Evol.">
        <title>Genome-scale phylogeny and comparative genomics of the fungal order Sordariales.</title>
        <authorList>
            <person name="Hensen N."/>
            <person name="Bonometti L."/>
            <person name="Westerberg I."/>
            <person name="Brannstrom I.O."/>
            <person name="Guillou S."/>
            <person name="Cros-Aarteil S."/>
            <person name="Calhoun S."/>
            <person name="Haridas S."/>
            <person name="Kuo A."/>
            <person name="Mondo S."/>
            <person name="Pangilinan J."/>
            <person name="Riley R."/>
            <person name="LaButti K."/>
            <person name="Andreopoulos B."/>
            <person name="Lipzen A."/>
            <person name="Chen C."/>
            <person name="Yan M."/>
            <person name="Daum C."/>
            <person name="Ng V."/>
            <person name="Clum A."/>
            <person name="Steindorff A."/>
            <person name="Ohm R.A."/>
            <person name="Martin F."/>
            <person name="Silar P."/>
            <person name="Natvig D.O."/>
            <person name="Lalanne C."/>
            <person name="Gautier V."/>
            <person name="Ament-Velasquez S.L."/>
            <person name="Kruys A."/>
            <person name="Hutchinson M.I."/>
            <person name="Powell A.J."/>
            <person name="Barry K."/>
            <person name="Miller A.N."/>
            <person name="Grigoriev I.V."/>
            <person name="Debuchy R."/>
            <person name="Gladieux P."/>
            <person name="Hiltunen Thoren M."/>
            <person name="Johannesson H."/>
        </authorList>
    </citation>
    <scope>NUCLEOTIDE SEQUENCE</scope>
    <source>
        <strain evidence="10">CBS 333.67</strain>
    </source>
</reference>
<reference evidence="10" key="2">
    <citation type="submission" date="2023-06" db="EMBL/GenBank/DDBJ databases">
        <authorList>
            <consortium name="Lawrence Berkeley National Laboratory"/>
            <person name="Mondo S.J."/>
            <person name="Hensen N."/>
            <person name="Bonometti L."/>
            <person name="Westerberg I."/>
            <person name="Brannstrom I.O."/>
            <person name="Guillou S."/>
            <person name="Cros-Aarteil S."/>
            <person name="Calhoun S."/>
            <person name="Haridas S."/>
            <person name="Kuo A."/>
            <person name="Pangilinan J."/>
            <person name="Riley R."/>
            <person name="Labutti K."/>
            <person name="Andreopoulos B."/>
            <person name="Lipzen A."/>
            <person name="Chen C."/>
            <person name="Yanf M."/>
            <person name="Daum C."/>
            <person name="Ng V."/>
            <person name="Clum A."/>
            <person name="Steindorff A."/>
            <person name="Ohm R."/>
            <person name="Martin F."/>
            <person name="Silar P."/>
            <person name="Natvig D."/>
            <person name="Lalanne C."/>
            <person name="Gautier V."/>
            <person name="Ament-Velasquez S.L."/>
            <person name="Kruys A."/>
            <person name="Hutchinson M.I."/>
            <person name="Powell A.J."/>
            <person name="Barry K."/>
            <person name="Miller A.N."/>
            <person name="Grigoriev I.V."/>
            <person name="Debuchy R."/>
            <person name="Gladieux P."/>
            <person name="Thoren M.H."/>
            <person name="Johannesson H."/>
        </authorList>
    </citation>
    <scope>NUCLEOTIDE SEQUENCE</scope>
    <source>
        <strain evidence="10">CBS 333.67</strain>
    </source>
</reference>
<dbReference type="GO" id="GO:0010181">
    <property type="term" value="F:FMN binding"/>
    <property type="evidence" value="ECO:0007669"/>
    <property type="project" value="InterPro"/>
</dbReference>
<evidence type="ECO:0000259" key="9">
    <source>
        <dbReference type="PROSITE" id="PS51384"/>
    </source>
</evidence>
<evidence type="ECO:0000256" key="7">
    <source>
        <dbReference type="ARBA" id="ARBA00023002"/>
    </source>
</evidence>
<dbReference type="Proteomes" id="UP001273166">
    <property type="component" value="Unassembled WGS sequence"/>
</dbReference>
<keyword evidence="11" id="KW-1185">Reference proteome</keyword>
<dbReference type="AlphaFoldDB" id="A0AAJ0M2P8"/>
<keyword evidence="6" id="KW-0521">NADP</keyword>
<comment type="caution">
    <text evidence="10">The sequence shown here is derived from an EMBL/GenBank/DDBJ whole genome shotgun (WGS) entry which is preliminary data.</text>
</comment>
<evidence type="ECO:0000256" key="5">
    <source>
        <dbReference type="ARBA" id="ARBA00022827"/>
    </source>
</evidence>
<dbReference type="Pfam" id="PF00175">
    <property type="entry name" value="NAD_binding_1"/>
    <property type="match status" value="1"/>
</dbReference>
<sequence>MGEESERERGVQPAVVEGRRMAVLYGSETGNAEEIAVELGKMAERLHFQTSVDEMDRFKLTDILRTSLVIFITSTTGQGDMPKNTLRFWKNIRREKLNNTNCLRSLRFTVFGLGDSSYIKFNWAARKLRARLLQLGATEFFRPGEGDERHDNGIDSIYLPWQEELKAVLISDHPLPESISPIPDDVALPPKYCLELLSSSMSVDGGESLAEVERRFLALRTKNAARSHVDHPKSAAEQAREDWARLSVKFPADYARRDQTWERQAKRPVEVLDKDNILKDHPQKYLLEPQPAGVPELPPADLLPIPDTWPATLVRNERVTPADHWQDVRHLSFHLKLPAKDRMCVAKLAGQLTLTIWPKNYPEDVQELISIMDWGPVADEPLVVKGGPPGVYVKDGIATLRHLLTHNLDITAVPKRNFLRELMHFTNDERERERLQEFVKPGGEQEFYDYTCRPRRTILEVLRDFTCVRIPFRRVLDLFPPIRHRDFSVCNAGESLRTLVEKDTLAFDVLAALVEYKTIIRKPRQGLCSRYLKHLAVGTELSVKLTMSSGTRLVDNDYEAHRPLIAIATGTGIAPIRALIQERAIYRHPGDTLLFFGCRNRSADFYFEHEWALYPNLRVYPAFSRDHIAPDPGTTAISIAASETSASASSTTSTPTPANGFASSSVLDSPDSILSKVEYDANKNYVQHLIRKHAKDVAHLLQRDPIVCVCGNVGRMPISVRNALLDVLVMTGMARDKEEALTWFNNPNNMTFWQEVW</sequence>
<dbReference type="InterPro" id="IPR039261">
    <property type="entry name" value="FNR_nucleotide-bd"/>
</dbReference>
<dbReference type="PRINTS" id="PR00371">
    <property type="entry name" value="FPNCR"/>
</dbReference>
<dbReference type="SUPFAM" id="SSF52343">
    <property type="entry name" value="Ferredoxin reductase-like, C-terminal NADP-linked domain"/>
    <property type="match status" value="1"/>
</dbReference>
<evidence type="ECO:0000313" key="10">
    <source>
        <dbReference type="EMBL" id="KAK3306886.1"/>
    </source>
</evidence>
<dbReference type="Gene3D" id="1.20.990.10">
    <property type="entry name" value="NADPH-cytochrome p450 Reductase, Chain A, domain 3"/>
    <property type="match status" value="1"/>
</dbReference>
<name>A0AAJ0M2P8_9PEZI</name>
<evidence type="ECO:0000256" key="1">
    <source>
        <dbReference type="ARBA" id="ARBA00001917"/>
    </source>
</evidence>
<dbReference type="Gene3D" id="3.40.50.80">
    <property type="entry name" value="Nucleotide-binding domain of ferredoxin-NADP reductase (FNR) module"/>
    <property type="match status" value="1"/>
</dbReference>
<organism evidence="10 11">
    <name type="scientific">Chaetomium strumarium</name>
    <dbReference type="NCBI Taxonomy" id="1170767"/>
    <lineage>
        <taxon>Eukaryota</taxon>
        <taxon>Fungi</taxon>
        <taxon>Dikarya</taxon>
        <taxon>Ascomycota</taxon>
        <taxon>Pezizomycotina</taxon>
        <taxon>Sordariomycetes</taxon>
        <taxon>Sordariomycetidae</taxon>
        <taxon>Sordariales</taxon>
        <taxon>Chaetomiaceae</taxon>
        <taxon>Chaetomium</taxon>
    </lineage>
</organism>
<dbReference type="InterPro" id="IPR023173">
    <property type="entry name" value="NADPH_Cyt_P450_Rdtase_alpha"/>
</dbReference>
<dbReference type="InterPro" id="IPR029039">
    <property type="entry name" value="Flavoprotein-like_sf"/>
</dbReference>
<evidence type="ECO:0000256" key="6">
    <source>
        <dbReference type="ARBA" id="ARBA00022857"/>
    </source>
</evidence>
<keyword evidence="3" id="KW-0285">Flavoprotein</keyword>
<dbReference type="Pfam" id="PF00258">
    <property type="entry name" value="Flavodoxin_1"/>
    <property type="match status" value="1"/>
</dbReference>
<feature type="domain" description="FAD-binding FR-type" evidence="9">
    <location>
        <begin position="306"/>
        <end position="555"/>
    </location>
</feature>
<gene>
    <name evidence="10" type="ORF">B0T15DRAFT_156431</name>
</gene>
<dbReference type="Gene3D" id="2.40.30.10">
    <property type="entry name" value="Translation factors"/>
    <property type="match status" value="1"/>
</dbReference>
<evidence type="ECO:0000256" key="4">
    <source>
        <dbReference type="ARBA" id="ARBA00022643"/>
    </source>
</evidence>
<dbReference type="Pfam" id="PF00667">
    <property type="entry name" value="FAD_binding_1"/>
    <property type="match status" value="1"/>
</dbReference>
<dbReference type="EMBL" id="JAUDZG010000003">
    <property type="protein sequence ID" value="KAK3306886.1"/>
    <property type="molecule type" value="Genomic_DNA"/>
</dbReference>
<dbReference type="SUPFAM" id="SSF63380">
    <property type="entry name" value="Riboflavin synthase domain-like"/>
    <property type="match status" value="1"/>
</dbReference>
<dbReference type="InterPro" id="IPR017927">
    <property type="entry name" value="FAD-bd_FR_type"/>
</dbReference>
<comment type="cofactor">
    <cofactor evidence="1">
        <name>FMN</name>
        <dbReference type="ChEBI" id="CHEBI:58210"/>
    </cofactor>
</comment>
<keyword evidence="5" id="KW-0274">FAD</keyword>
<keyword evidence="4" id="KW-0288">FMN</keyword>
<dbReference type="GO" id="GO:0016491">
    <property type="term" value="F:oxidoreductase activity"/>
    <property type="evidence" value="ECO:0007669"/>
    <property type="project" value="UniProtKB-KW"/>
</dbReference>
<dbReference type="PANTHER" id="PTHR19384:SF10">
    <property type="entry name" value="NADPH-DEPENDENT DIFLAVIN OXIDOREDUCTASE 1"/>
    <property type="match status" value="1"/>
</dbReference>
<keyword evidence="7" id="KW-0560">Oxidoreductase</keyword>
<dbReference type="Gene3D" id="3.40.50.360">
    <property type="match status" value="1"/>
</dbReference>
<dbReference type="FunFam" id="3.40.50.360:FF:000034">
    <property type="entry name" value="NADPH-dependent diflavin oxidoreductase 1"/>
    <property type="match status" value="1"/>
</dbReference>
<dbReference type="GO" id="GO:0005829">
    <property type="term" value="C:cytosol"/>
    <property type="evidence" value="ECO:0007669"/>
    <property type="project" value="TreeGrafter"/>
</dbReference>
<dbReference type="SUPFAM" id="SSF52218">
    <property type="entry name" value="Flavoproteins"/>
    <property type="match status" value="1"/>
</dbReference>
<dbReference type="InterPro" id="IPR001709">
    <property type="entry name" value="Flavoprot_Pyr_Nucl_cyt_Rdtase"/>
</dbReference>
<dbReference type="GeneID" id="87880890"/>
<accession>A0AAJ0M2P8</accession>